<dbReference type="AlphaFoldDB" id="A0A8S8ZQC4"/>
<feature type="compositionally biased region" description="Basic and acidic residues" evidence="1">
    <location>
        <begin position="33"/>
        <end position="48"/>
    </location>
</feature>
<dbReference type="Proteomes" id="UP000433876">
    <property type="component" value="Unassembled WGS sequence"/>
</dbReference>
<dbReference type="EMBL" id="NMPR01000043">
    <property type="protein sequence ID" value="KAA8633037.1"/>
    <property type="molecule type" value="Genomic_DNA"/>
</dbReference>
<protein>
    <submittedName>
        <fullName evidence="2">Uncharacterized protein</fullName>
    </submittedName>
</protein>
<organism evidence="2 3">
    <name type="scientific">Sordaria macrospora</name>
    <dbReference type="NCBI Taxonomy" id="5147"/>
    <lineage>
        <taxon>Eukaryota</taxon>
        <taxon>Fungi</taxon>
        <taxon>Dikarya</taxon>
        <taxon>Ascomycota</taxon>
        <taxon>Pezizomycotina</taxon>
        <taxon>Sordariomycetes</taxon>
        <taxon>Sordariomycetidae</taxon>
        <taxon>Sordariales</taxon>
        <taxon>Sordariaceae</taxon>
        <taxon>Sordaria</taxon>
    </lineage>
</organism>
<evidence type="ECO:0000256" key="1">
    <source>
        <dbReference type="SAM" id="MobiDB-lite"/>
    </source>
</evidence>
<feature type="compositionally biased region" description="Polar residues" evidence="1">
    <location>
        <begin position="1"/>
        <end position="31"/>
    </location>
</feature>
<name>A0A8S8ZQC4_SORMA</name>
<evidence type="ECO:0000313" key="2">
    <source>
        <dbReference type="EMBL" id="KAA8633037.1"/>
    </source>
</evidence>
<sequence length="189" mass="20660">MSQNREQQNPTAEAQSLATDSHNGQSTTSTPEVEDRLPLDHHHPHQEEDPQLQHQHLPQIEPEYVKSESNFGSDKSTDVEDQYPTPNPHAGKNEIFIKEEKVLVTTTTTAVKLITKKWITTRKDGIYKGPIVTTDEAHIAGPHTTSDEATVEETESGWITDHEAETEDEGDNTAAAAGSSPSSANSAGN</sequence>
<evidence type="ECO:0000313" key="3">
    <source>
        <dbReference type="Proteomes" id="UP000433876"/>
    </source>
</evidence>
<proteinExistence type="predicted"/>
<feature type="compositionally biased region" description="Low complexity" evidence="1">
    <location>
        <begin position="174"/>
        <end position="189"/>
    </location>
</feature>
<gene>
    <name evidence="2" type="ORF">SMACR_01447</name>
</gene>
<accession>A0A8S8ZQC4</accession>
<feature type="region of interest" description="Disordered" evidence="1">
    <location>
        <begin position="140"/>
        <end position="189"/>
    </location>
</feature>
<reference evidence="2 3" key="1">
    <citation type="submission" date="2017-07" db="EMBL/GenBank/DDBJ databases">
        <title>Genome sequence of the Sordaria macrospora wild type strain R19027.</title>
        <authorList>
            <person name="Nowrousian M."/>
            <person name="Teichert I."/>
            <person name="Kueck U."/>
        </authorList>
    </citation>
    <scope>NUCLEOTIDE SEQUENCE [LARGE SCALE GENOMIC DNA]</scope>
    <source>
        <strain evidence="2 3">R19027</strain>
        <tissue evidence="2">Mycelium</tissue>
    </source>
</reference>
<feature type="region of interest" description="Disordered" evidence="1">
    <location>
        <begin position="1"/>
        <end position="93"/>
    </location>
</feature>
<comment type="caution">
    <text evidence="2">The sequence shown here is derived from an EMBL/GenBank/DDBJ whole genome shotgun (WGS) entry which is preliminary data.</text>
</comment>